<dbReference type="EMBL" id="JAIQBY010000013">
    <property type="protein sequence ID" value="MBZ4195426.1"/>
    <property type="molecule type" value="Genomic_DNA"/>
</dbReference>
<accession>A0A953NCN8</accession>
<proteinExistence type="predicted"/>
<evidence type="ECO:0000313" key="1">
    <source>
        <dbReference type="EMBL" id="MBZ4195426.1"/>
    </source>
</evidence>
<keyword evidence="2" id="KW-1185">Reference proteome</keyword>
<gene>
    <name evidence="1" type="ORF">LAD73_01665</name>
</gene>
<organism evidence="1 2">
    <name type="scientific">Mycoplasma tauri</name>
    <dbReference type="NCBI Taxonomy" id="547987"/>
    <lineage>
        <taxon>Bacteria</taxon>
        <taxon>Bacillati</taxon>
        <taxon>Mycoplasmatota</taxon>
        <taxon>Mollicutes</taxon>
        <taxon>Mycoplasmataceae</taxon>
        <taxon>Mycoplasma</taxon>
    </lineage>
</organism>
<comment type="caution">
    <text evidence="1">The sequence shown here is derived from an EMBL/GenBank/DDBJ whole genome shotgun (WGS) entry which is preliminary data.</text>
</comment>
<name>A0A953NCN8_9MOLU</name>
<sequence length="163" mass="19126">MKKLKTHRVNFVSGAYWYQPSIWTFSRRLWAARPFKNIEDLIIHCDLHHYPGGIIDLNKDPLFKTFNSVQKALKTGISVNTSTLLSNGNRLEFNILDSIVVVLDDLSLEYIKKGLIFCIPTYTFKEELKDYNLEEGEKLEFIYRKKEFEIKKVKKDETNNESS</sequence>
<reference evidence="1 2" key="1">
    <citation type="submission" date="2021-09" db="EMBL/GenBank/DDBJ databases">
        <title>WGS of Mycoplasma sp. Zaradi2 strains.</title>
        <authorList>
            <person name="Spergser J."/>
        </authorList>
    </citation>
    <scope>NUCLEOTIDE SEQUENCE [LARGE SCALE GENOMIC DNA]</scope>
    <source>
        <strain evidence="1 2">1331</strain>
    </source>
</reference>
<dbReference type="NCBIfam" id="NF045754">
    <property type="entry name" value="MPN499"/>
    <property type="match status" value="1"/>
</dbReference>
<protein>
    <submittedName>
        <fullName evidence="1">Uncharacterized protein</fullName>
    </submittedName>
</protein>
<dbReference type="RefSeq" id="WP_223644612.1">
    <property type="nucleotide sequence ID" value="NZ_JAIQBX010000011.1"/>
</dbReference>
<dbReference type="Proteomes" id="UP000772186">
    <property type="component" value="Unassembled WGS sequence"/>
</dbReference>
<evidence type="ECO:0000313" key="2">
    <source>
        <dbReference type="Proteomes" id="UP000772186"/>
    </source>
</evidence>
<dbReference type="InterPro" id="IPR054961">
    <property type="entry name" value="MPN499"/>
</dbReference>
<dbReference type="AlphaFoldDB" id="A0A953NCN8"/>